<dbReference type="PANTHER" id="PTHR34598:SF3">
    <property type="entry name" value="OXIDOREDUCTASE AN1597"/>
    <property type="match status" value="1"/>
</dbReference>
<dbReference type="VEuPathDB" id="FungiDB:ASPNIDRAFT2_1136423"/>
<dbReference type="GO" id="GO:0016491">
    <property type="term" value="F:oxidoreductase activity"/>
    <property type="evidence" value="ECO:0007669"/>
    <property type="project" value="InterPro"/>
</dbReference>
<dbReference type="AlphaFoldDB" id="A0A254TZL8"/>
<dbReference type="NCBIfam" id="NF041278">
    <property type="entry name" value="CmcJ_NvfI_EfuI"/>
    <property type="match status" value="1"/>
</dbReference>
<keyword evidence="2" id="KW-0251">Elongation factor</keyword>
<comment type="caution">
    <text evidence="2">The sequence shown here is derived from an EMBL/GenBank/DDBJ whole genome shotgun (WGS) entry which is preliminary data.</text>
</comment>
<evidence type="ECO:0000313" key="2">
    <source>
        <dbReference type="EMBL" id="TPR10748.1"/>
    </source>
</evidence>
<dbReference type="GO" id="GO:0003746">
    <property type="term" value="F:translation elongation factor activity"/>
    <property type="evidence" value="ECO:0007669"/>
    <property type="project" value="UniProtKB-KW"/>
</dbReference>
<protein>
    <submittedName>
        <fullName evidence="2">Elongation factor Tu GTP binding domain family protein</fullName>
    </submittedName>
</protein>
<keyword evidence="2" id="KW-0648">Protein biosynthesis</keyword>
<dbReference type="VEuPathDB" id="FungiDB:M747DRAFT_341471"/>
<dbReference type="PANTHER" id="PTHR34598">
    <property type="entry name" value="BLL6449 PROTEIN"/>
    <property type="match status" value="1"/>
</dbReference>
<evidence type="ECO:0000256" key="1">
    <source>
        <dbReference type="ARBA" id="ARBA00023604"/>
    </source>
</evidence>
<name>A0A254TZL8_ASPNG</name>
<sequence>MAFAGSSVGRTKGYLDFLGKEQDYHTMVLYRSYDGLASSNFSSFPQEVSFEDIRGKETEFSIQEQGFCLYSLSTKMSYIDFDDDFEIRATLYPEVKRILQRLTGASIVKIYFHWVRGKHPSGSGPVGYAHIDTTGPSGAYMFETYRANSGVDIAPSRKYEFYTFWVPLLPVQDYPLALCDQRTVKPEHLLPVTHYDSSATSQNCFLQHDPEQRWYFINNQQPSEAWIFYQGGNRVENKPGVPHGSFRSWDMGFDRRQSIEIKTMVIF</sequence>
<comment type="similarity">
    <text evidence="1">Belongs to the asaB hydroxylase/desaturase family.</text>
</comment>
<evidence type="ECO:0000313" key="3">
    <source>
        <dbReference type="Proteomes" id="UP000197666"/>
    </source>
</evidence>
<dbReference type="VEuPathDB" id="FungiDB:ATCC64974_64520"/>
<organism evidence="2 3">
    <name type="scientific">Aspergillus niger</name>
    <dbReference type="NCBI Taxonomy" id="5061"/>
    <lineage>
        <taxon>Eukaryota</taxon>
        <taxon>Fungi</taxon>
        <taxon>Dikarya</taxon>
        <taxon>Ascomycota</taxon>
        <taxon>Pezizomycotina</taxon>
        <taxon>Eurotiomycetes</taxon>
        <taxon>Eurotiomycetidae</taxon>
        <taxon>Eurotiales</taxon>
        <taxon>Aspergillaceae</taxon>
        <taxon>Aspergillus</taxon>
        <taxon>Aspergillus subgen. Circumdati</taxon>
    </lineage>
</organism>
<dbReference type="VEuPathDB" id="FungiDB:An17g00490"/>
<dbReference type="InterPro" id="IPR044053">
    <property type="entry name" value="AsaB-like"/>
</dbReference>
<dbReference type="Proteomes" id="UP000197666">
    <property type="component" value="Unassembled WGS sequence"/>
</dbReference>
<accession>A0A254TZL8</accession>
<gene>
    <name evidence="2" type="ORF">CAN33_0035890</name>
</gene>
<dbReference type="EMBL" id="NKJJ02000012">
    <property type="protein sequence ID" value="TPR10748.1"/>
    <property type="molecule type" value="Genomic_DNA"/>
</dbReference>
<reference evidence="3" key="1">
    <citation type="submission" date="2018-10" db="EMBL/GenBank/DDBJ databases">
        <title>FDA dAtabase for Regulatory Grade micrObial Sequences (FDA-ARGOS): Supporting development and validation of Infectious Disease Dx tests.</title>
        <authorList>
            <person name="Kerrigan L."/>
            <person name="Tallon L."/>
            <person name="Sadzewicz L."/>
            <person name="Sengamalay N."/>
            <person name="Ott S."/>
            <person name="Godinez A."/>
            <person name="Nagaraj S."/>
            <person name="Vavikolanu K."/>
            <person name="Nadendla S."/>
            <person name="George J."/>
            <person name="Sichtig H."/>
        </authorList>
    </citation>
    <scope>NUCLEOTIDE SEQUENCE [LARGE SCALE GENOMIC DNA]</scope>
    <source>
        <strain evidence="3">FDAARGOS_311</strain>
    </source>
</reference>
<proteinExistence type="inferred from homology"/>